<dbReference type="CDD" id="cd10234">
    <property type="entry name" value="ASKHA_NBD_HSP70_DnaK-like"/>
    <property type="match status" value="1"/>
</dbReference>
<dbReference type="GO" id="GO:0051082">
    <property type="term" value="F:unfolded protein binding"/>
    <property type="evidence" value="ECO:0007669"/>
    <property type="project" value="InterPro"/>
</dbReference>
<keyword evidence="10" id="KW-0175">Coiled coil</keyword>
<dbReference type="FunFam" id="3.30.420.40:FF:000004">
    <property type="entry name" value="Molecular chaperone DnaK"/>
    <property type="match status" value="1"/>
</dbReference>
<dbReference type="PRINTS" id="PR00301">
    <property type="entry name" value="HEATSHOCK70"/>
</dbReference>
<keyword evidence="7 8" id="KW-0143">Chaperone</keyword>
<comment type="function">
    <text evidence="1 8">Acts as a chaperone.</text>
</comment>
<feature type="region of interest" description="Disordered" evidence="11">
    <location>
        <begin position="597"/>
        <end position="634"/>
    </location>
</feature>
<dbReference type="NCBIfam" id="NF001413">
    <property type="entry name" value="PRK00290.1"/>
    <property type="match status" value="1"/>
</dbReference>
<evidence type="ECO:0000256" key="2">
    <source>
        <dbReference type="ARBA" id="ARBA00007381"/>
    </source>
</evidence>
<dbReference type="GO" id="GO:0005737">
    <property type="term" value="C:cytoplasm"/>
    <property type="evidence" value="ECO:0007669"/>
    <property type="project" value="UniProtKB-ARBA"/>
</dbReference>
<feature type="modified residue" description="Phosphothreonine; by autocatalysis" evidence="8">
    <location>
        <position position="195"/>
    </location>
</feature>
<evidence type="ECO:0000256" key="7">
    <source>
        <dbReference type="ARBA" id="ARBA00023186"/>
    </source>
</evidence>
<dbReference type="NCBIfam" id="TIGR02350">
    <property type="entry name" value="prok_dnaK"/>
    <property type="match status" value="1"/>
</dbReference>
<feature type="coiled-coil region" evidence="10">
    <location>
        <begin position="244"/>
        <end position="271"/>
    </location>
</feature>
<dbReference type="InterPro" id="IPR012725">
    <property type="entry name" value="Chaperone_DnaK"/>
</dbReference>
<dbReference type="PROSITE" id="PS01036">
    <property type="entry name" value="HSP70_3"/>
    <property type="match status" value="1"/>
</dbReference>
<name>A0A1G1VUJ1_9BACT</name>
<protein>
    <recommendedName>
        <fullName evidence="8">Chaperone protein DnaK</fullName>
    </recommendedName>
    <alternativeName>
        <fullName evidence="8">HSP70</fullName>
    </alternativeName>
    <alternativeName>
        <fullName evidence="8">Heat shock 70 kDa protein</fullName>
    </alternativeName>
    <alternativeName>
        <fullName evidence="8">Heat shock protein 70</fullName>
    </alternativeName>
</protein>
<evidence type="ECO:0000256" key="3">
    <source>
        <dbReference type="ARBA" id="ARBA00022553"/>
    </source>
</evidence>
<dbReference type="GO" id="GO:0140662">
    <property type="term" value="F:ATP-dependent protein folding chaperone"/>
    <property type="evidence" value="ECO:0007669"/>
    <property type="project" value="InterPro"/>
</dbReference>
<dbReference type="Gene3D" id="3.30.420.40">
    <property type="match status" value="2"/>
</dbReference>
<dbReference type="InterPro" id="IPR018181">
    <property type="entry name" value="Heat_shock_70_CS"/>
</dbReference>
<evidence type="ECO:0000256" key="6">
    <source>
        <dbReference type="ARBA" id="ARBA00023016"/>
    </source>
</evidence>
<comment type="caution">
    <text evidence="12">The sequence shown here is derived from an EMBL/GenBank/DDBJ whole genome shotgun (WGS) entry which is preliminary data.</text>
</comment>
<dbReference type="InterPro" id="IPR043129">
    <property type="entry name" value="ATPase_NBD"/>
</dbReference>
<evidence type="ECO:0000313" key="13">
    <source>
        <dbReference type="Proteomes" id="UP000179233"/>
    </source>
</evidence>
<evidence type="ECO:0000256" key="10">
    <source>
        <dbReference type="SAM" id="Coils"/>
    </source>
</evidence>
<gene>
    <name evidence="8" type="primary">dnaK</name>
    <name evidence="12" type="ORF">A2786_05305</name>
</gene>
<keyword evidence="6 8" id="KW-0346">Stress response</keyword>
<dbReference type="SUPFAM" id="SSF100934">
    <property type="entry name" value="Heat shock protein 70kD (HSP70), C-terminal subdomain"/>
    <property type="match status" value="1"/>
</dbReference>
<dbReference type="Gene3D" id="1.20.1270.10">
    <property type="match status" value="1"/>
</dbReference>
<dbReference type="Pfam" id="PF00012">
    <property type="entry name" value="HSP70"/>
    <property type="match status" value="1"/>
</dbReference>
<proteinExistence type="evidence at transcript level"/>
<dbReference type="PROSITE" id="PS00297">
    <property type="entry name" value="HSP70_1"/>
    <property type="match status" value="1"/>
</dbReference>
<evidence type="ECO:0000313" key="12">
    <source>
        <dbReference type="EMBL" id="OGY18877.1"/>
    </source>
</evidence>
<dbReference type="Proteomes" id="UP000179233">
    <property type="component" value="Unassembled WGS sequence"/>
</dbReference>
<dbReference type="FunFam" id="2.60.34.10:FF:000014">
    <property type="entry name" value="Chaperone protein DnaK HSP70"/>
    <property type="match status" value="1"/>
</dbReference>
<evidence type="ECO:0000256" key="11">
    <source>
        <dbReference type="SAM" id="MobiDB-lite"/>
    </source>
</evidence>
<dbReference type="GO" id="GO:0005524">
    <property type="term" value="F:ATP binding"/>
    <property type="evidence" value="ECO:0007669"/>
    <property type="project" value="UniProtKB-UniRule"/>
</dbReference>
<dbReference type="SUPFAM" id="SSF100920">
    <property type="entry name" value="Heat shock protein 70kD (HSP70), peptide-binding domain"/>
    <property type="match status" value="1"/>
</dbReference>
<evidence type="ECO:0000256" key="4">
    <source>
        <dbReference type="ARBA" id="ARBA00022741"/>
    </source>
</evidence>
<dbReference type="HAMAP" id="MF_00332">
    <property type="entry name" value="DnaK"/>
    <property type="match status" value="1"/>
</dbReference>
<keyword evidence="4 8" id="KW-0547">Nucleotide-binding</keyword>
<feature type="compositionally biased region" description="Basic and acidic residues" evidence="11">
    <location>
        <begin position="600"/>
        <end position="628"/>
    </location>
</feature>
<comment type="similarity">
    <text evidence="2 8 9">Belongs to the heat shock protein 70 family.</text>
</comment>
<dbReference type="Gene3D" id="3.90.640.10">
    <property type="entry name" value="Actin, Chain A, domain 4"/>
    <property type="match status" value="1"/>
</dbReference>
<dbReference type="SUPFAM" id="SSF53067">
    <property type="entry name" value="Actin-like ATPase domain"/>
    <property type="match status" value="2"/>
</dbReference>
<keyword evidence="3 8" id="KW-0597">Phosphoprotein</keyword>
<dbReference type="Gene3D" id="2.60.34.10">
    <property type="entry name" value="Substrate Binding Domain Of DNAk, Chain A, domain 1"/>
    <property type="match status" value="1"/>
</dbReference>
<dbReference type="PROSITE" id="PS00329">
    <property type="entry name" value="HSP70_2"/>
    <property type="match status" value="1"/>
</dbReference>
<evidence type="ECO:0000256" key="1">
    <source>
        <dbReference type="ARBA" id="ARBA00002290"/>
    </source>
</evidence>
<dbReference type="AlphaFoldDB" id="A0A1G1VUJ1"/>
<accession>A0A1G1VUJ1</accession>
<evidence type="ECO:0000256" key="5">
    <source>
        <dbReference type="ARBA" id="ARBA00022840"/>
    </source>
</evidence>
<dbReference type="InterPro" id="IPR029047">
    <property type="entry name" value="HSP70_peptide-bd_sf"/>
</dbReference>
<evidence type="ECO:0000256" key="8">
    <source>
        <dbReference type="HAMAP-Rule" id="MF_00332"/>
    </source>
</evidence>
<dbReference type="InterPro" id="IPR013126">
    <property type="entry name" value="Hsp_70_fam"/>
</dbReference>
<dbReference type="InterPro" id="IPR029048">
    <property type="entry name" value="HSP70_C_sf"/>
</dbReference>
<dbReference type="PANTHER" id="PTHR19375">
    <property type="entry name" value="HEAT SHOCK PROTEIN 70KDA"/>
    <property type="match status" value="1"/>
</dbReference>
<dbReference type="FunFam" id="1.20.1270.10:FF:000001">
    <property type="entry name" value="Molecular chaperone DnaK"/>
    <property type="match status" value="1"/>
</dbReference>
<evidence type="ECO:0000256" key="9">
    <source>
        <dbReference type="RuleBase" id="RU003322"/>
    </source>
</evidence>
<organism evidence="12 13">
    <name type="scientific">Candidatus Chisholmbacteria bacterium RIFCSPHIGHO2_01_FULL_52_32</name>
    <dbReference type="NCBI Taxonomy" id="1797591"/>
    <lineage>
        <taxon>Bacteria</taxon>
        <taxon>Candidatus Chisholmiibacteriota</taxon>
    </lineage>
</organism>
<reference evidence="12 13" key="1">
    <citation type="journal article" date="2016" name="Nat. Commun.">
        <title>Thousands of microbial genomes shed light on interconnected biogeochemical processes in an aquifer system.</title>
        <authorList>
            <person name="Anantharaman K."/>
            <person name="Brown C.T."/>
            <person name="Hug L.A."/>
            <person name="Sharon I."/>
            <person name="Castelle C.J."/>
            <person name="Probst A.J."/>
            <person name="Thomas B.C."/>
            <person name="Singh A."/>
            <person name="Wilkins M.J."/>
            <person name="Karaoz U."/>
            <person name="Brodie E.L."/>
            <person name="Williams K.H."/>
            <person name="Hubbard S.S."/>
            <person name="Banfield J.F."/>
        </authorList>
    </citation>
    <scope>NUCLEOTIDE SEQUENCE [LARGE SCALE GENOMIC DNA]</scope>
</reference>
<sequence length="634" mass="68946">MAKIIGIDLGTTNSVVAVMEAGKPKVIPTAEGRNLIPSVVEPTKNLVGDVAKRQMILNPENTIYSIKRLMGRRFSDEMVKKTIDMVPYQVKSGKDSMAVVEVEEKTFTPQEISAKILQKAKVDAEAYLGGTVDRAVITVPAYFDDAQRQATKQAGEIAGLTVERIINEPTAASLAYGLEKKKGETIAVYDLGGGTFDISVLEIGDGVFEVKATNGDTFLGGDDFDKRIVDWIADQFKEAQGIDLRKDKQALQRLRDAAEKAKIELSSSQETEINQPFITQAKDGNPLHLTMKLTRAKLEQLLDDLIQKTMNPVKNCLKDAKLDPKDIDEVILVGGQTRMPKIQELVKNFFGKEPHRGVNPDEVVAVGAAIQGGVLAGDVKDVLLLDVTPLTLGIETLGGVATPLIERNTTIPTKKSQIFSTAADNQTQVEVHVVQGERPMAADNKSLASFILDGIPPAPRGVPQIEVTFDIDANGILNVSAKDKATGKEQKITIQNATQLTDEEVERMKAEAEKFTEEDKKKKGLAEARNQADTLVFTAEKSLKDAGDKVKAEDKTAVEEKIKKVKDLLAKEDASGDEVDSAAKELSEALQKIGSAMYEQAKKEEGTAKPQEGSKQKPEEQGKDKAEEGEVVEE</sequence>
<comment type="induction">
    <text evidence="8">By stress conditions e.g. heat shock.</text>
</comment>
<dbReference type="FunFam" id="3.30.420.40:FF:000020">
    <property type="entry name" value="Chaperone protein HscA homolog"/>
    <property type="match status" value="1"/>
</dbReference>
<keyword evidence="5 8" id="KW-0067">ATP-binding</keyword>
<dbReference type="FunFam" id="3.90.640.10:FF:000003">
    <property type="entry name" value="Molecular chaperone DnaK"/>
    <property type="match status" value="1"/>
</dbReference>
<dbReference type="EMBL" id="MHCJ01000003">
    <property type="protein sequence ID" value="OGY18877.1"/>
    <property type="molecule type" value="Genomic_DNA"/>
</dbReference>
<dbReference type="NCBIfam" id="NF003520">
    <property type="entry name" value="PRK05183.1"/>
    <property type="match status" value="1"/>
</dbReference>